<dbReference type="GO" id="GO:0000160">
    <property type="term" value="P:phosphorelay signal transduction system"/>
    <property type="evidence" value="ECO:0007669"/>
    <property type="project" value="InterPro"/>
</dbReference>
<dbReference type="RefSeq" id="WP_147851407.1">
    <property type="nucleotide sequence ID" value="NZ_VDUZ01000056.1"/>
</dbReference>
<evidence type="ECO:0000259" key="5">
    <source>
        <dbReference type="PROSITE" id="PS50110"/>
    </source>
</evidence>
<dbReference type="InterPro" id="IPR001789">
    <property type="entry name" value="Sig_transdc_resp-reg_receiver"/>
</dbReference>
<evidence type="ECO:0000256" key="2">
    <source>
        <dbReference type="ARBA" id="ARBA00023015"/>
    </source>
</evidence>
<feature type="domain" description="Response regulatory" evidence="5">
    <location>
        <begin position="25"/>
        <end position="138"/>
    </location>
</feature>
<dbReference type="AlphaFoldDB" id="A0A5C8PB71"/>
<organism evidence="6 7">
    <name type="scientific">Vineibacter terrae</name>
    <dbReference type="NCBI Taxonomy" id="2586908"/>
    <lineage>
        <taxon>Bacteria</taxon>
        <taxon>Pseudomonadati</taxon>
        <taxon>Pseudomonadota</taxon>
        <taxon>Alphaproteobacteria</taxon>
        <taxon>Hyphomicrobiales</taxon>
        <taxon>Vineibacter</taxon>
    </lineage>
</organism>
<dbReference type="PROSITE" id="PS50110">
    <property type="entry name" value="RESPONSE_REGULATORY"/>
    <property type="match status" value="1"/>
</dbReference>
<protein>
    <submittedName>
        <fullName evidence="6">Response regulator</fullName>
    </submittedName>
</protein>
<feature type="modified residue" description="4-aspartylphosphate" evidence="4">
    <location>
        <position position="75"/>
    </location>
</feature>
<keyword evidence="7" id="KW-1185">Reference proteome</keyword>
<evidence type="ECO:0000313" key="6">
    <source>
        <dbReference type="EMBL" id="TXL70613.1"/>
    </source>
</evidence>
<evidence type="ECO:0000256" key="1">
    <source>
        <dbReference type="ARBA" id="ARBA00022553"/>
    </source>
</evidence>
<gene>
    <name evidence="6" type="ORF">FHP25_33720</name>
</gene>
<evidence type="ECO:0000256" key="4">
    <source>
        <dbReference type="PROSITE-ProRule" id="PRU00169"/>
    </source>
</evidence>
<keyword evidence="1 4" id="KW-0597">Phosphoprotein</keyword>
<dbReference type="PANTHER" id="PTHR44591:SF3">
    <property type="entry name" value="RESPONSE REGULATORY DOMAIN-CONTAINING PROTEIN"/>
    <property type="match status" value="1"/>
</dbReference>
<evidence type="ECO:0000313" key="7">
    <source>
        <dbReference type="Proteomes" id="UP000321638"/>
    </source>
</evidence>
<dbReference type="OrthoDB" id="8019678at2"/>
<dbReference type="Proteomes" id="UP000321638">
    <property type="component" value="Unassembled WGS sequence"/>
</dbReference>
<dbReference type="InterPro" id="IPR011006">
    <property type="entry name" value="CheY-like_superfamily"/>
</dbReference>
<dbReference type="Gene3D" id="3.40.50.2300">
    <property type="match status" value="1"/>
</dbReference>
<sequence length="151" mass="16614">MEAPSQFEAPAFTSSTMRDEQLPLTILIVEDEWAVREVVAMYFEDMGWRVVAVPSGEQAVDTLARDAAIDVVFTDIRLGGRVSGWDVAVAARRADRMMPVIYASGRSSSSSTRRVAGSVFFDKPYQPADIKHACRRMLDTGRLSAAAARRA</sequence>
<comment type="caution">
    <text evidence="6">The sequence shown here is derived from an EMBL/GenBank/DDBJ whole genome shotgun (WGS) entry which is preliminary data.</text>
</comment>
<dbReference type="InterPro" id="IPR050595">
    <property type="entry name" value="Bact_response_regulator"/>
</dbReference>
<dbReference type="SUPFAM" id="SSF52172">
    <property type="entry name" value="CheY-like"/>
    <property type="match status" value="1"/>
</dbReference>
<dbReference type="PANTHER" id="PTHR44591">
    <property type="entry name" value="STRESS RESPONSE REGULATOR PROTEIN 1"/>
    <property type="match status" value="1"/>
</dbReference>
<dbReference type="Pfam" id="PF00072">
    <property type="entry name" value="Response_reg"/>
    <property type="match status" value="1"/>
</dbReference>
<reference evidence="6 7" key="1">
    <citation type="submission" date="2019-06" db="EMBL/GenBank/DDBJ databases">
        <title>New taxonomy in bacterial strain CC-CFT640, isolated from vineyard.</title>
        <authorList>
            <person name="Lin S.-Y."/>
            <person name="Tsai C.-F."/>
            <person name="Young C.-C."/>
        </authorList>
    </citation>
    <scope>NUCLEOTIDE SEQUENCE [LARGE SCALE GENOMIC DNA]</scope>
    <source>
        <strain evidence="6 7">CC-CFT640</strain>
    </source>
</reference>
<proteinExistence type="predicted"/>
<keyword evidence="2" id="KW-0805">Transcription regulation</keyword>
<accession>A0A5C8PB71</accession>
<dbReference type="EMBL" id="VDUZ01000056">
    <property type="protein sequence ID" value="TXL70613.1"/>
    <property type="molecule type" value="Genomic_DNA"/>
</dbReference>
<evidence type="ECO:0000256" key="3">
    <source>
        <dbReference type="ARBA" id="ARBA00023163"/>
    </source>
</evidence>
<keyword evidence="3" id="KW-0804">Transcription</keyword>
<name>A0A5C8PB71_9HYPH</name>
<dbReference type="SMART" id="SM00448">
    <property type="entry name" value="REC"/>
    <property type="match status" value="1"/>
</dbReference>